<dbReference type="InterPro" id="IPR003369">
    <property type="entry name" value="TatA/B/E"/>
</dbReference>
<comment type="subcellular location">
    <subcellularLocation>
        <location evidence="1">Membrane</location>
        <topology evidence="1">Single-pass membrane protein</topology>
    </subcellularLocation>
</comment>
<feature type="region of interest" description="Disordered" evidence="8">
    <location>
        <begin position="173"/>
        <end position="237"/>
    </location>
</feature>
<dbReference type="Pfam" id="PF02416">
    <property type="entry name" value="TatA_B_E"/>
    <property type="match status" value="1"/>
</dbReference>
<keyword evidence="6" id="KW-0811">Translocation</keyword>
<evidence type="ECO:0000256" key="2">
    <source>
        <dbReference type="ARBA" id="ARBA00022448"/>
    </source>
</evidence>
<evidence type="ECO:0000256" key="7">
    <source>
        <dbReference type="ARBA" id="ARBA00023136"/>
    </source>
</evidence>
<feature type="compositionally biased region" description="Basic and acidic residues" evidence="8">
    <location>
        <begin position="195"/>
        <end position="208"/>
    </location>
</feature>
<keyword evidence="2" id="KW-0813">Transport</keyword>
<accession>A0ABR2YCS8</accession>
<keyword evidence="3" id="KW-0812">Transmembrane</keyword>
<evidence type="ECO:0000313" key="10">
    <source>
        <dbReference type="Proteomes" id="UP001491310"/>
    </source>
</evidence>
<dbReference type="PANTHER" id="PTHR35512">
    <property type="entry name" value="OS11G0550900 PROTEIN"/>
    <property type="match status" value="1"/>
</dbReference>
<evidence type="ECO:0000256" key="8">
    <source>
        <dbReference type="SAM" id="MobiDB-lite"/>
    </source>
</evidence>
<proteinExistence type="predicted"/>
<dbReference type="PANTHER" id="PTHR35512:SF1">
    <property type="entry name" value="OS11G0550900 PROTEIN"/>
    <property type="match status" value="1"/>
</dbReference>
<evidence type="ECO:0000313" key="9">
    <source>
        <dbReference type="EMBL" id="KAK9902249.1"/>
    </source>
</evidence>
<dbReference type="EMBL" id="JALJOT010000016">
    <property type="protein sequence ID" value="KAK9902249.1"/>
    <property type="molecule type" value="Genomic_DNA"/>
</dbReference>
<keyword evidence="7" id="KW-0472">Membrane</keyword>
<dbReference type="Proteomes" id="UP001491310">
    <property type="component" value="Unassembled WGS sequence"/>
</dbReference>
<evidence type="ECO:0000256" key="6">
    <source>
        <dbReference type="ARBA" id="ARBA00023010"/>
    </source>
</evidence>
<feature type="compositionally biased region" description="Polar residues" evidence="8">
    <location>
        <begin position="210"/>
        <end position="225"/>
    </location>
</feature>
<protein>
    <recommendedName>
        <fullName evidence="11">Sec-independent protein translocase protein TatB</fullName>
    </recommendedName>
</protein>
<name>A0ABR2YCS8_9CHLO</name>
<evidence type="ECO:0000256" key="5">
    <source>
        <dbReference type="ARBA" id="ARBA00022989"/>
    </source>
</evidence>
<reference evidence="9 10" key="1">
    <citation type="journal article" date="2024" name="Nat. Commun.">
        <title>Phylogenomics reveals the evolutionary origins of lichenization in chlorophyte algae.</title>
        <authorList>
            <person name="Puginier C."/>
            <person name="Libourel C."/>
            <person name="Otte J."/>
            <person name="Skaloud P."/>
            <person name="Haon M."/>
            <person name="Grisel S."/>
            <person name="Petersen M."/>
            <person name="Berrin J.G."/>
            <person name="Delaux P.M."/>
            <person name="Dal Grande F."/>
            <person name="Keller J."/>
        </authorList>
    </citation>
    <scope>NUCLEOTIDE SEQUENCE [LARGE SCALE GENOMIC DNA]</scope>
    <source>
        <strain evidence="9 10">SAG 216-7</strain>
    </source>
</reference>
<keyword evidence="4" id="KW-0653">Protein transport</keyword>
<organism evidence="9 10">
    <name type="scientific">Coccomyxa subellipsoidea</name>
    <dbReference type="NCBI Taxonomy" id="248742"/>
    <lineage>
        <taxon>Eukaryota</taxon>
        <taxon>Viridiplantae</taxon>
        <taxon>Chlorophyta</taxon>
        <taxon>core chlorophytes</taxon>
        <taxon>Trebouxiophyceae</taxon>
        <taxon>Trebouxiophyceae incertae sedis</taxon>
        <taxon>Coccomyxaceae</taxon>
        <taxon>Coccomyxa</taxon>
    </lineage>
</organism>
<evidence type="ECO:0000256" key="1">
    <source>
        <dbReference type="ARBA" id="ARBA00004167"/>
    </source>
</evidence>
<keyword evidence="10" id="KW-1185">Reference proteome</keyword>
<evidence type="ECO:0000256" key="3">
    <source>
        <dbReference type="ARBA" id="ARBA00022692"/>
    </source>
</evidence>
<sequence length="237" mass="24833">MMFFGFSYGEIIVTTAVLAVCIGPKELPLIAKTTGRLTGQAAAFLSRSRSQWQKFAEENEIAQLHREMQESLGQLRAIQNELRYGPHIMNPGPLAQRALKLPQQLSGGQGSAPNQAAAAAQIHSTLGRGPAASALDRLAAEEPALAQRLASIDPQLLQALQDHLAKGTLLGGTASLDRADSGTHRVSGSGGDQLSSRDTREDSSKRDGSAASSGTWGRNTVNSGVGSEGVYASGSDL</sequence>
<comment type="caution">
    <text evidence="9">The sequence shown here is derived from an EMBL/GenBank/DDBJ whole genome shotgun (WGS) entry which is preliminary data.</text>
</comment>
<keyword evidence="5" id="KW-1133">Transmembrane helix</keyword>
<evidence type="ECO:0008006" key="11">
    <source>
        <dbReference type="Google" id="ProtNLM"/>
    </source>
</evidence>
<evidence type="ECO:0000256" key="4">
    <source>
        <dbReference type="ARBA" id="ARBA00022927"/>
    </source>
</evidence>
<gene>
    <name evidence="9" type="ORF">WJX75_009429</name>
</gene>